<keyword evidence="2" id="KW-1185">Reference proteome</keyword>
<name>A0AAW0BC50_9AGAR</name>
<organism evidence="1 2">
    <name type="scientific">Paramarasmius palmivorus</name>
    <dbReference type="NCBI Taxonomy" id="297713"/>
    <lineage>
        <taxon>Eukaryota</taxon>
        <taxon>Fungi</taxon>
        <taxon>Dikarya</taxon>
        <taxon>Basidiomycota</taxon>
        <taxon>Agaricomycotina</taxon>
        <taxon>Agaricomycetes</taxon>
        <taxon>Agaricomycetidae</taxon>
        <taxon>Agaricales</taxon>
        <taxon>Marasmiineae</taxon>
        <taxon>Marasmiaceae</taxon>
        <taxon>Paramarasmius</taxon>
    </lineage>
</organism>
<reference evidence="1 2" key="1">
    <citation type="submission" date="2024-01" db="EMBL/GenBank/DDBJ databases">
        <title>A draft genome for a cacao thread blight-causing isolate of Paramarasmius palmivorus.</title>
        <authorList>
            <person name="Baruah I.K."/>
            <person name="Bukari Y."/>
            <person name="Amoako-Attah I."/>
            <person name="Meinhardt L.W."/>
            <person name="Bailey B.A."/>
            <person name="Cohen S.P."/>
        </authorList>
    </citation>
    <scope>NUCLEOTIDE SEQUENCE [LARGE SCALE GENOMIC DNA]</scope>
    <source>
        <strain evidence="1 2">GH-12</strain>
    </source>
</reference>
<evidence type="ECO:0000313" key="1">
    <source>
        <dbReference type="EMBL" id="KAK7023376.1"/>
    </source>
</evidence>
<dbReference type="EMBL" id="JAYKXP010000141">
    <property type="protein sequence ID" value="KAK7023376.1"/>
    <property type="molecule type" value="Genomic_DNA"/>
</dbReference>
<sequence>MSAQAAQQQQGLSLIPVIDLIHRSECHLDEFRAEIRSGCIDIPHTDLQNFLALCPALSRLEVDVLRPSCEKMTPGTFLCQLLDVLSPANPDQTPIPSPELSYVIVSERWSTLNPERIDALLGRLEARMEVVKDYRARVPVPRWKWDLRFGALPECAPDALEGLKGRIEKLAKSGLKWAIVEPFKLVEPSTSGNDINASSWDYGDSSWDQGDSPHSGWVW</sequence>
<dbReference type="Proteomes" id="UP001383192">
    <property type="component" value="Unassembled WGS sequence"/>
</dbReference>
<gene>
    <name evidence="1" type="ORF">VNI00_016791</name>
</gene>
<comment type="caution">
    <text evidence="1">The sequence shown here is derived from an EMBL/GenBank/DDBJ whole genome shotgun (WGS) entry which is preliminary data.</text>
</comment>
<accession>A0AAW0BC50</accession>
<protein>
    <submittedName>
        <fullName evidence="1">Uncharacterized protein</fullName>
    </submittedName>
</protein>
<evidence type="ECO:0000313" key="2">
    <source>
        <dbReference type="Proteomes" id="UP001383192"/>
    </source>
</evidence>
<proteinExistence type="predicted"/>
<dbReference type="AlphaFoldDB" id="A0AAW0BC50"/>